<dbReference type="RefSeq" id="WP_377604702.1">
    <property type="nucleotide sequence ID" value="NZ_JBHUME010000010.1"/>
</dbReference>
<organism evidence="1 2">
    <name type="scientific">Paenibacillus gansuensis</name>
    <dbReference type="NCBI Taxonomy" id="306542"/>
    <lineage>
        <taxon>Bacteria</taxon>
        <taxon>Bacillati</taxon>
        <taxon>Bacillota</taxon>
        <taxon>Bacilli</taxon>
        <taxon>Bacillales</taxon>
        <taxon>Paenibacillaceae</taxon>
        <taxon>Paenibacillus</taxon>
    </lineage>
</organism>
<evidence type="ECO:0000313" key="2">
    <source>
        <dbReference type="Proteomes" id="UP001597541"/>
    </source>
</evidence>
<dbReference type="EMBL" id="JBHUME010000010">
    <property type="protein sequence ID" value="MFD2614151.1"/>
    <property type="molecule type" value="Genomic_DNA"/>
</dbReference>
<comment type="caution">
    <text evidence="1">The sequence shown here is derived from an EMBL/GenBank/DDBJ whole genome shotgun (WGS) entry which is preliminary data.</text>
</comment>
<reference evidence="2" key="1">
    <citation type="journal article" date="2019" name="Int. J. Syst. Evol. Microbiol.">
        <title>The Global Catalogue of Microorganisms (GCM) 10K type strain sequencing project: providing services to taxonomists for standard genome sequencing and annotation.</title>
        <authorList>
            <consortium name="The Broad Institute Genomics Platform"/>
            <consortium name="The Broad Institute Genome Sequencing Center for Infectious Disease"/>
            <person name="Wu L."/>
            <person name="Ma J."/>
        </authorList>
    </citation>
    <scope>NUCLEOTIDE SEQUENCE [LARGE SCALE GENOMIC DNA]</scope>
    <source>
        <strain evidence="2">KCTC 3950</strain>
    </source>
</reference>
<name>A0ABW5PGQ2_9BACL</name>
<gene>
    <name evidence="1" type="ORF">ACFSUF_17220</name>
</gene>
<evidence type="ECO:0000313" key="1">
    <source>
        <dbReference type="EMBL" id="MFD2614151.1"/>
    </source>
</evidence>
<protein>
    <submittedName>
        <fullName evidence="1">Uncharacterized protein</fullName>
    </submittedName>
</protein>
<proteinExistence type="predicted"/>
<dbReference type="Proteomes" id="UP001597541">
    <property type="component" value="Unassembled WGS sequence"/>
</dbReference>
<keyword evidence="2" id="KW-1185">Reference proteome</keyword>
<sequence>MKKDHEFNEDKMMLDIPRFAELPLSDDETFSSFIPDHLRMFMFVTNNQNEIAKMQVIINGWKLEQMFIPYKASVAWVDFPETDNSLYEFQNYKYYDKDGNLIKEINWFVELTENVSEITREQIAAAAAPWFFIEVTGSLTWRQSV</sequence>
<accession>A0ABW5PGQ2</accession>